<dbReference type="InterPro" id="IPR036566">
    <property type="entry name" value="PYNP-like_C_sf"/>
</dbReference>
<comment type="pathway">
    <text evidence="5">Pyrimidine metabolism; dTMP biosynthesis via salvage pathway; dTMP from thymine: step 1/2.</text>
</comment>
<dbReference type="OrthoDB" id="445007at2759"/>
<evidence type="ECO:0000259" key="6">
    <source>
        <dbReference type="SMART" id="SM00941"/>
    </source>
</evidence>
<dbReference type="SUPFAM" id="SSF52418">
    <property type="entry name" value="Nucleoside phosphorylase/phosphoribosyltransferase catalytic domain"/>
    <property type="match status" value="1"/>
</dbReference>
<dbReference type="InterPro" id="IPR000312">
    <property type="entry name" value="Glycosyl_Trfase_fam3"/>
</dbReference>
<keyword evidence="3 5" id="KW-0328">Glycosyltransferase</keyword>
<comment type="function">
    <text evidence="5">Catalyzes the reversible phosphorolysis of thymidine. The produced molecules are then utilized as carbon and energy sources or in the rescue of pyrimidine bases for nucleotide synthesis.</text>
</comment>
<protein>
    <recommendedName>
        <fullName evidence="5">Thymidine phosphorylase</fullName>
        <shortName evidence="5">TP</shortName>
        <ecNumber evidence="5">2.4.2.4</ecNumber>
    </recommendedName>
    <alternativeName>
        <fullName evidence="5">TdRPase</fullName>
    </alternativeName>
</protein>
<dbReference type="SUPFAM" id="SSF47648">
    <property type="entry name" value="Nucleoside phosphorylase/phosphoribosyltransferase N-terminal domain"/>
    <property type="match status" value="1"/>
</dbReference>
<feature type="domain" description="Pyrimidine nucleoside phosphorylase C-terminal" evidence="6">
    <location>
        <begin position="420"/>
        <end position="494"/>
    </location>
</feature>
<evidence type="ECO:0000256" key="2">
    <source>
        <dbReference type="ARBA" id="ARBA00011738"/>
    </source>
</evidence>
<dbReference type="EC" id="2.4.2.4" evidence="5"/>
<proteinExistence type="inferred from homology"/>
<dbReference type="InterPro" id="IPR017459">
    <property type="entry name" value="Glycosyl_Trfase_fam3_N_dom"/>
</dbReference>
<evidence type="ECO:0000313" key="8">
    <source>
        <dbReference type="Proteomes" id="UP000287033"/>
    </source>
</evidence>
<dbReference type="Gene3D" id="1.20.970.10">
    <property type="entry name" value="Transferase, Pyrimidine Nucleoside Phosphorylase, Chain C"/>
    <property type="match status" value="1"/>
</dbReference>
<comment type="caution">
    <text evidence="7">The sequence shown here is derived from an EMBL/GenBank/DDBJ whole genome shotgun (WGS) entry which is preliminary data.</text>
</comment>
<dbReference type="InterPro" id="IPR000053">
    <property type="entry name" value="Thymidine/pyrmidine_PPase"/>
</dbReference>
<dbReference type="GO" id="GO:0005829">
    <property type="term" value="C:cytosol"/>
    <property type="evidence" value="ECO:0007669"/>
    <property type="project" value="TreeGrafter"/>
</dbReference>
<dbReference type="PANTHER" id="PTHR10515:SF0">
    <property type="entry name" value="THYMIDINE PHOSPHORYLASE"/>
    <property type="match status" value="1"/>
</dbReference>
<dbReference type="InterPro" id="IPR017872">
    <property type="entry name" value="Pyrmidine_PPase_CS"/>
</dbReference>
<dbReference type="InterPro" id="IPR018090">
    <property type="entry name" value="Pyrmidine_PPas_bac/euk"/>
</dbReference>
<dbReference type="FunFam" id="3.40.1030.10:FF:000003">
    <property type="entry name" value="Pyrimidine-nucleoside phosphorylase"/>
    <property type="match status" value="1"/>
</dbReference>
<dbReference type="GO" id="GO:0004645">
    <property type="term" value="F:1,4-alpha-oligoglucan phosphorylase activity"/>
    <property type="evidence" value="ECO:0007669"/>
    <property type="project" value="InterPro"/>
</dbReference>
<comment type="subunit">
    <text evidence="2 5">Homodimer.</text>
</comment>
<sequence length="519" mass="56341">MVLHSPWPFSTDLVLGFYQGRSPCVGEPLSKREHSPSHALESYRVKYRLFKSALGQTQANPKEMCTSQPHINIPEMIRKKREKQALTKEEIHYFVKGVTEGSIQDSQIGAMLMAIRLQGMTREEAVNLTQEMKVSGAILQWPKEWSGLVVDKHSTGGVGDKVSLILAPALAACGCKVPMISGRGLGHTGGTLDKLESIPGFNIKKHPEEMKTILSEVGCCIVGQTAELVPADKKLYAIRDVTSTVDSLPLIAASIISKKAVESLHGLILDVKFGEGALFKEINGARELAHYLVDIGNRLGIQTLAALSRMDNPIGRCVGNSLEVLESIECLKGNGPKDLEELVTCLGSHLLHLCGKAESVEVGEKAIKDVLKNRSALDKFQAMLVAQGVTAGLAKDLCQGKEVLKRAEKQEELKAEAEGVVQAIHSLPLAKVVHELGAGRNHPEESINWSVGIELLKTVGNKINKGDSWIRVHFEDNSLSEGQKISLQKSLVVGEKVEDVPLVTEIIGAQGQKKHKCAV</sequence>
<keyword evidence="8" id="KW-1185">Reference proteome</keyword>
<dbReference type="SUPFAM" id="SSF54680">
    <property type="entry name" value="Pyrimidine nucleoside phosphorylase C-terminal domain"/>
    <property type="match status" value="1"/>
</dbReference>
<evidence type="ECO:0000256" key="3">
    <source>
        <dbReference type="ARBA" id="ARBA00022676"/>
    </source>
</evidence>
<dbReference type="Pfam" id="PF07831">
    <property type="entry name" value="PYNP_C"/>
    <property type="match status" value="1"/>
</dbReference>
<dbReference type="Proteomes" id="UP000287033">
    <property type="component" value="Unassembled WGS sequence"/>
</dbReference>
<accession>A0A401RR15</accession>
<keyword evidence="4 5" id="KW-0808">Transferase</keyword>
<evidence type="ECO:0000256" key="5">
    <source>
        <dbReference type="PIRNR" id="PIRNR000478"/>
    </source>
</evidence>
<dbReference type="Pfam" id="PF02885">
    <property type="entry name" value="Glycos_trans_3N"/>
    <property type="match status" value="1"/>
</dbReference>
<organism evidence="7 8">
    <name type="scientific">Chiloscyllium punctatum</name>
    <name type="common">Brownbanded bambooshark</name>
    <name type="synonym">Hemiscyllium punctatum</name>
    <dbReference type="NCBI Taxonomy" id="137246"/>
    <lineage>
        <taxon>Eukaryota</taxon>
        <taxon>Metazoa</taxon>
        <taxon>Chordata</taxon>
        <taxon>Craniata</taxon>
        <taxon>Vertebrata</taxon>
        <taxon>Chondrichthyes</taxon>
        <taxon>Elasmobranchii</taxon>
        <taxon>Galeomorphii</taxon>
        <taxon>Galeoidea</taxon>
        <taxon>Orectolobiformes</taxon>
        <taxon>Hemiscylliidae</taxon>
        <taxon>Chiloscyllium</taxon>
    </lineage>
</organism>
<dbReference type="NCBIfam" id="TIGR02644">
    <property type="entry name" value="Y_phosphoryl"/>
    <property type="match status" value="1"/>
</dbReference>
<dbReference type="InterPro" id="IPR013102">
    <property type="entry name" value="PYNP_C"/>
</dbReference>
<comment type="catalytic activity">
    <reaction evidence="5">
        <text>thymidine + phosphate = 2-deoxy-alpha-D-ribose 1-phosphate + thymine</text>
        <dbReference type="Rhea" id="RHEA:16037"/>
        <dbReference type="ChEBI" id="CHEBI:17748"/>
        <dbReference type="ChEBI" id="CHEBI:17821"/>
        <dbReference type="ChEBI" id="CHEBI:43474"/>
        <dbReference type="ChEBI" id="CHEBI:57259"/>
        <dbReference type="EC" id="2.4.2.4"/>
    </reaction>
</comment>
<dbReference type="SMART" id="SM00941">
    <property type="entry name" value="PYNP_C"/>
    <property type="match status" value="1"/>
</dbReference>
<dbReference type="InterPro" id="IPR035902">
    <property type="entry name" value="Nuc_phospho_transferase"/>
</dbReference>
<dbReference type="UniPathway" id="UPA00578">
    <property type="reaction ID" value="UER00638"/>
</dbReference>
<evidence type="ECO:0000256" key="4">
    <source>
        <dbReference type="ARBA" id="ARBA00022679"/>
    </source>
</evidence>
<reference evidence="7 8" key="1">
    <citation type="journal article" date="2018" name="Nat. Ecol. Evol.">
        <title>Shark genomes provide insights into elasmobranch evolution and the origin of vertebrates.</title>
        <authorList>
            <person name="Hara Y"/>
            <person name="Yamaguchi K"/>
            <person name="Onimaru K"/>
            <person name="Kadota M"/>
            <person name="Koyanagi M"/>
            <person name="Keeley SD"/>
            <person name="Tatsumi K"/>
            <person name="Tanaka K"/>
            <person name="Motone F"/>
            <person name="Kageyama Y"/>
            <person name="Nozu R"/>
            <person name="Adachi N"/>
            <person name="Nishimura O"/>
            <person name="Nakagawa R"/>
            <person name="Tanegashima C"/>
            <person name="Kiyatake I"/>
            <person name="Matsumoto R"/>
            <person name="Murakumo K"/>
            <person name="Nishida K"/>
            <person name="Terakita A"/>
            <person name="Kuratani S"/>
            <person name="Sato K"/>
            <person name="Hyodo S Kuraku.S."/>
        </authorList>
    </citation>
    <scope>NUCLEOTIDE SEQUENCE [LARGE SCALE GENOMIC DNA]</scope>
</reference>
<dbReference type="AlphaFoldDB" id="A0A401RR15"/>
<dbReference type="GO" id="GO:0006213">
    <property type="term" value="P:pyrimidine nucleoside metabolic process"/>
    <property type="evidence" value="ECO:0007669"/>
    <property type="project" value="UniProtKB-UniRule"/>
</dbReference>
<dbReference type="GO" id="GO:0009032">
    <property type="term" value="F:thymidine phosphorylase activity"/>
    <property type="evidence" value="ECO:0007669"/>
    <property type="project" value="UniProtKB-UniRule"/>
</dbReference>
<dbReference type="PANTHER" id="PTHR10515">
    <property type="entry name" value="THYMIDINE PHOSPHORYLASE"/>
    <property type="match status" value="1"/>
</dbReference>
<dbReference type="Pfam" id="PF00591">
    <property type="entry name" value="Glycos_transf_3"/>
    <property type="match status" value="1"/>
</dbReference>
<dbReference type="Gene3D" id="3.90.1170.30">
    <property type="entry name" value="Pyrimidine nucleoside phosphorylase-like, C-terminal domain"/>
    <property type="match status" value="1"/>
</dbReference>
<dbReference type="EMBL" id="BEZZ01001886">
    <property type="protein sequence ID" value="GCC20659.1"/>
    <property type="molecule type" value="Genomic_DNA"/>
</dbReference>
<dbReference type="STRING" id="137246.A0A401RR15"/>
<comment type="similarity">
    <text evidence="1 5">Belongs to the thymidine/pyrimidine-nucleoside phosphorylase family.</text>
</comment>
<dbReference type="OMA" id="VWGGATN"/>
<dbReference type="PIRSF" id="PIRSF000478">
    <property type="entry name" value="TP_PyNP"/>
    <property type="match status" value="1"/>
</dbReference>
<evidence type="ECO:0000256" key="1">
    <source>
        <dbReference type="ARBA" id="ARBA00006915"/>
    </source>
</evidence>
<evidence type="ECO:0000313" key="7">
    <source>
        <dbReference type="EMBL" id="GCC20659.1"/>
    </source>
</evidence>
<dbReference type="NCBIfam" id="NF004490">
    <property type="entry name" value="PRK05820.1"/>
    <property type="match status" value="1"/>
</dbReference>
<dbReference type="PROSITE" id="PS00647">
    <property type="entry name" value="THYMID_PHOSPHORYLASE"/>
    <property type="match status" value="1"/>
</dbReference>
<gene>
    <name evidence="7" type="ORF">chiPu_0019224</name>
</gene>
<dbReference type="InterPro" id="IPR036320">
    <property type="entry name" value="Glycosyl_Trfase_fam3_N_dom_sf"/>
</dbReference>
<dbReference type="Gene3D" id="3.40.1030.10">
    <property type="entry name" value="Nucleoside phosphorylase/phosphoribosyltransferase catalytic domain"/>
    <property type="match status" value="1"/>
</dbReference>
<dbReference type="GO" id="GO:0006206">
    <property type="term" value="P:pyrimidine nucleobase metabolic process"/>
    <property type="evidence" value="ECO:0007669"/>
    <property type="project" value="InterPro"/>
</dbReference>
<name>A0A401RR15_CHIPU</name>